<evidence type="ECO:0000259" key="14">
    <source>
        <dbReference type="PROSITE" id="PS51283"/>
    </source>
</evidence>
<dbReference type="InterPro" id="IPR028889">
    <property type="entry name" value="USP"/>
</dbReference>
<dbReference type="PROSITE" id="PS50235">
    <property type="entry name" value="USP_3"/>
    <property type="match status" value="1"/>
</dbReference>
<evidence type="ECO:0000256" key="5">
    <source>
        <dbReference type="ARBA" id="ARBA00022982"/>
    </source>
</evidence>
<feature type="transmembrane region" description="Helical" evidence="10">
    <location>
        <begin position="1456"/>
        <end position="1477"/>
    </location>
</feature>
<dbReference type="Gene3D" id="1.20.120.1770">
    <property type="match status" value="1"/>
</dbReference>
<feature type="compositionally biased region" description="Basic and acidic residues" evidence="9">
    <location>
        <begin position="1333"/>
        <end position="1345"/>
    </location>
</feature>
<evidence type="ECO:0000256" key="4">
    <source>
        <dbReference type="ARBA" id="ARBA00022692"/>
    </source>
</evidence>
<dbReference type="PROSITE" id="PS51283">
    <property type="entry name" value="DUSP"/>
    <property type="match status" value="1"/>
</dbReference>
<evidence type="ECO:0000259" key="11">
    <source>
        <dbReference type="PROSITE" id="PS50235"/>
    </source>
</evidence>
<sequence length="1512" mass="168473">MAASADPCGDGSHNNNNGGNQGGGGAGGSNGNGNNSGIPVASGGYYNYVFGPTVAALKHDPGLSLNWSPEEIALIHQLSNRYDSESTITKYAKIAQQLNDKTIRDVILYHKKMNESKKENKKRRRDNDTSSRKDKDKKEEVVDPSAKSSSYLTNRSNGQPYAQTAVSMDSDDGISYKAIGGVTGRLLEQNAQAMDQISANFRSFKIHDNINLFCQARNNIISIIKDLNDVPEVMKQMPPLPVKLNEELSSKLLPPPSLHNWWNSWVNYVSQTRSAASVSHQQNSVPSTTLNRPCAIDNTDLIQHSGSEDAAIGFDLRDNLVEGTDYILLPKAIWNQLHEWYGGGPKLARKVISSGLSENELSVEVYPLRLHLHLNPKGDRCTIRISKKETVGELYRKACETFGLESEQAFIWDYYGQRKHALINDMDKSLEDINIEMDQDILVDITDNGGNMSLSVAGGLSMDKSFFKNVNPELSQYSQYLNQTTSREVEKIHGMPGFSTSDSSGGLTGLSNLGNTCYMNSAIQCLVHTPQFALYFLDDYHQEKTRHNRVGRRGKLAVAFGDLLKKLWAPPPGQVSVNPRHFKAKLGRFAPQFSDLHQHDSQISNIKSRDADGRPDEEVGDEYWSNHVARNNSIIVDVCQGQYKSTLVCPVCNKMSVIFDPFMYLSLPLQFTSIRTMTVTVFTCDGSALPAAFTINVPKLGRCRDLIQALGSSCSLKDNEIILLVKIQNHLINCFLEDPLVPLSSIKDDDHLAAYKIPKFVKKFKFLQLIHRREEENPGSSQRITEWKPFGTPLVSPILCDDTFTTGDIQSVVHTMLSPLRRTEILRHADVFDTSIAATASDLPRAVNCTVTSTDFIFGESKQESGNSKVTGLRKLPLLQVDENNSCFDLSVGEEKAVKIASSSRSILVSVDWSQNLLDYYETSYLENLPVVKNGAASKRTRKEPLSLYTCLEAFLREEPLVLEEMWYCPQCKEQRQASKKLDLWRLPDVLIIQLKRFEYSRSAKHKLKTFVHFPIHDFNLTDYIGSKRNSMQHLYELYAVINHYGDMRSGHYTAHIKLLDENRWYNFDDAHVSPIDEDAVRSSAAYVLFYRRVKSDCSSASNRPQSSARHKKRIQVNSQAAATDSCASNFDLKGQLTFDTSSLVCRSVWDAQGFILRYEESSPNLWSFVLSAPNTNSYIGMGFSPNGKMVGSSAIVGWIGADGGSMIKRYHLSGQTPTQVVPDQGNLQVVGNSSSLVSLSGRLYIAFQLNTSLPESRILYSVGPAGRLPVGPGFQLAEHDQKVSTLLNYASAINIRHGTNLYKSTKRLFSIVKSVTQVVPDKKNEKKRLKCENDKFGDAGESKTKGSSSSNLKKSHGILNMLGWGIIIPIGAMVARYMKPWDPVWFYSHSLLQSLGFLFGVSGIVCGFVLENRLGVDVDKHKSLGVFILTLGCLQVIAFLARADKESKVRKYWNWYHYGLGRALIILAVANVFYGIHLGDAGSGWNAGYAVVVCLLFLVAVILEVRLWMTD</sequence>
<feature type="domain" description="USP" evidence="11">
    <location>
        <begin position="508"/>
        <end position="1094"/>
    </location>
</feature>
<feature type="domain" description="DUSP" evidence="14">
    <location>
        <begin position="231"/>
        <end position="352"/>
    </location>
</feature>
<dbReference type="SUPFAM" id="SSF54001">
    <property type="entry name" value="Cysteine proteinases"/>
    <property type="match status" value="1"/>
</dbReference>
<name>A0A161WZ13_DAUCS</name>
<feature type="region of interest" description="Disordered" evidence="9">
    <location>
        <begin position="1"/>
        <end position="30"/>
    </location>
</feature>
<dbReference type="Pfam" id="PF25242">
    <property type="entry name" value="Ubiquitin_UBP8"/>
    <property type="match status" value="1"/>
</dbReference>
<feature type="region of interest" description="Disordered" evidence="9">
    <location>
        <begin position="114"/>
        <end position="165"/>
    </location>
</feature>
<gene>
    <name evidence="15" type="ORF">DCAR_012711</name>
</gene>
<evidence type="ECO:0000259" key="12">
    <source>
        <dbReference type="PROSITE" id="PS50836"/>
    </source>
</evidence>
<comment type="similarity">
    <text evidence="2">Belongs to the peptidase C19 family.</text>
</comment>
<dbReference type="PANTHER" id="PTHR21646">
    <property type="entry name" value="UBIQUITIN CARBOXYL-TERMINAL HYDROLASE"/>
    <property type="match status" value="1"/>
</dbReference>
<dbReference type="InterPro" id="IPR018200">
    <property type="entry name" value="USP_CS"/>
</dbReference>
<feature type="compositionally biased region" description="Low complexity" evidence="9">
    <location>
        <begin position="9"/>
        <end position="18"/>
    </location>
</feature>
<evidence type="ECO:0000256" key="10">
    <source>
        <dbReference type="SAM" id="Phobius"/>
    </source>
</evidence>
<dbReference type="InterPro" id="IPR057372">
    <property type="entry name" value="Ubiquitin_UBP8/5"/>
</dbReference>
<feature type="transmembrane region" description="Helical" evidence="10">
    <location>
        <begin position="1391"/>
        <end position="1411"/>
    </location>
</feature>
<keyword evidence="3" id="KW-0813">Transport</keyword>
<dbReference type="InterPro" id="IPR045266">
    <property type="entry name" value="DOH_DOMON"/>
</dbReference>
<evidence type="ECO:0000256" key="2">
    <source>
        <dbReference type="ARBA" id="ARBA00009085"/>
    </source>
</evidence>
<feature type="compositionally biased region" description="Basic and acidic residues" evidence="9">
    <location>
        <begin position="607"/>
        <end position="617"/>
    </location>
</feature>
<evidence type="ECO:0000256" key="6">
    <source>
        <dbReference type="ARBA" id="ARBA00022989"/>
    </source>
</evidence>
<keyword evidence="4 10" id="KW-0812">Transmembrane</keyword>
<dbReference type="PANTHER" id="PTHR21646:SF18">
    <property type="entry name" value="UBIQUITIN CARBOXYL-TERMINAL HYDROLASE 5"/>
    <property type="match status" value="1"/>
</dbReference>
<comment type="caution">
    <text evidence="15">The sequence shown here is derived from an EMBL/GenBank/DDBJ whole genome shotgun (WGS) entry which is preliminary data.</text>
</comment>
<dbReference type="Gene3D" id="3.10.20.90">
    <property type="entry name" value="Phosphatidylinositol 3-kinase Catalytic Subunit, Chain A, domain 1"/>
    <property type="match status" value="1"/>
</dbReference>
<feature type="domain" description="DOMON" evidence="12">
    <location>
        <begin position="1153"/>
        <end position="1267"/>
    </location>
</feature>
<keyword evidence="5" id="KW-0249">Electron transport</keyword>
<feature type="region of interest" description="Disordered" evidence="9">
    <location>
        <begin position="1333"/>
        <end position="1353"/>
    </location>
</feature>
<feature type="compositionally biased region" description="Basic and acidic residues" evidence="9">
    <location>
        <begin position="125"/>
        <end position="141"/>
    </location>
</feature>
<dbReference type="CDD" id="cd08760">
    <property type="entry name" value="Cyt_b561_FRRS1_like"/>
    <property type="match status" value="1"/>
</dbReference>
<dbReference type="STRING" id="79200.A0A161WZ13"/>
<dbReference type="PROSITE" id="PS00972">
    <property type="entry name" value="USP_1"/>
    <property type="match status" value="1"/>
</dbReference>
<dbReference type="CDD" id="cd02674">
    <property type="entry name" value="Peptidase_C19R"/>
    <property type="match status" value="1"/>
</dbReference>
<dbReference type="CDD" id="cd09631">
    <property type="entry name" value="DOMON_DOH"/>
    <property type="match status" value="1"/>
</dbReference>
<feature type="transmembrane region" description="Helical" evidence="10">
    <location>
        <begin position="1358"/>
        <end position="1379"/>
    </location>
</feature>
<keyword evidence="7 10" id="KW-0472">Membrane</keyword>
<dbReference type="InterPro" id="IPR006615">
    <property type="entry name" value="Pept_C19_DUSP"/>
</dbReference>
<dbReference type="SMART" id="SM00664">
    <property type="entry name" value="DoH"/>
    <property type="match status" value="1"/>
</dbReference>
<dbReference type="InterPro" id="IPR005018">
    <property type="entry name" value="DOMON_domain"/>
</dbReference>
<dbReference type="InterPro" id="IPR038765">
    <property type="entry name" value="Papain-like_cys_pep_sf"/>
</dbReference>
<comment type="subcellular location">
    <subcellularLocation>
        <location evidence="1">Membrane</location>
    </subcellularLocation>
</comment>
<evidence type="ECO:0000313" key="15">
    <source>
        <dbReference type="EMBL" id="KZN03955.1"/>
    </source>
</evidence>
<dbReference type="PROSITE" id="PS00973">
    <property type="entry name" value="USP_2"/>
    <property type="match status" value="1"/>
</dbReference>
<evidence type="ECO:0000259" key="13">
    <source>
        <dbReference type="PROSITE" id="PS50939"/>
    </source>
</evidence>
<dbReference type="InterPro" id="IPR050185">
    <property type="entry name" value="Ub_carboxyl-term_hydrolase"/>
</dbReference>
<dbReference type="InterPro" id="IPR001005">
    <property type="entry name" value="SANT/Myb"/>
</dbReference>
<comment type="function">
    <text evidence="8">Recognizes and hydrolyzes the peptide bond at the C-terminal Gly of ubiquitin. Involved in the processing of poly-ubiquitin precursors as well as that of ubiquitinated proteins.</text>
</comment>
<dbReference type="CDD" id="cd00167">
    <property type="entry name" value="SANT"/>
    <property type="match status" value="1"/>
</dbReference>
<dbReference type="GO" id="GO:0004843">
    <property type="term" value="F:cysteine-type deubiquitinase activity"/>
    <property type="evidence" value="ECO:0007669"/>
    <property type="project" value="InterPro"/>
</dbReference>
<feature type="transmembrane region" description="Helical" evidence="10">
    <location>
        <begin position="1489"/>
        <end position="1510"/>
    </location>
</feature>
<dbReference type="InterPro" id="IPR001394">
    <property type="entry name" value="Peptidase_C19_UCH"/>
</dbReference>
<dbReference type="EMBL" id="LNRQ01000003">
    <property type="protein sequence ID" value="KZN03955.1"/>
    <property type="molecule type" value="Genomic_DNA"/>
</dbReference>
<feature type="domain" description="Cytochrome b561" evidence="13">
    <location>
        <begin position="1316"/>
        <end position="1512"/>
    </location>
</feature>
<dbReference type="InterPro" id="IPR035927">
    <property type="entry name" value="DUSP-like_sf"/>
</dbReference>
<dbReference type="GO" id="GO:0016020">
    <property type="term" value="C:membrane"/>
    <property type="evidence" value="ECO:0007669"/>
    <property type="project" value="UniProtKB-SubCell"/>
</dbReference>
<keyword evidence="6 10" id="KW-1133">Transmembrane helix</keyword>
<dbReference type="SMART" id="SM00695">
    <property type="entry name" value="DUSP"/>
    <property type="match status" value="1"/>
</dbReference>
<proteinExistence type="inferred from homology"/>
<dbReference type="InterPro" id="IPR022228">
    <property type="entry name" value="DUF3755"/>
</dbReference>
<accession>A0A161WZ13</accession>
<dbReference type="Gramene" id="KZN03955">
    <property type="protein sequence ID" value="KZN03955"/>
    <property type="gene ID" value="DCAR_012711"/>
</dbReference>
<evidence type="ECO:0000256" key="8">
    <source>
        <dbReference type="ARBA" id="ARBA00037450"/>
    </source>
</evidence>
<dbReference type="GO" id="GO:0016579">
    <property type="term" value="P:protein deubiquitination"/>
    <property type="evidence" value="ECO:0007669"/>
    <property type="project" value="InterPro"/>
</dbReference>
<dbReference type="SMART" id="SM00665">
    <property type="entry name" value="B561"/>
    <property type="match status" value="1"/>
</dbReference>
<feature type="compositionally biased region" description="Gly residues" evidence="9">
    <location>
        <begin position="19"/>
        <end position="30"/>
    </location>
</feature>
<reference evidence="15" key="1">
    <citation type="journal article" date="2016" name="Nat. Genet.">
        <title>A high-quality carrot genome assembly provides new insights into carotenoid accumulation and asterid genome evolution.</title>
        <authorList>
            <person name="Iorizzo M."/>
            <person name="Ellison S."/>
            <person name="Senalik D."/>
            <person name="Zeng P."/>
            <person name="Satapoomin P."/>
            <person name="Huang J."/>
            <person name="Bowman M."/>
            <person name="Iovene M."/>
            <person name="Sanseverino W."/>
            <person name="Cavagnaro P."/>
            <person name="Yildiz M."/>
            <person name="Macko-Podgorni A."/>
            <person name="Moranska E."/>
            <person name="Grzebelus E."/>
            <person name="Grzebelus D."/>
            <person name="Ashrafi H."/>
            <person name="Zheng Z."/>
            <person name="Cheng S."/>
            <person name="Spooner D."/>
            <person name="Van Deynze A."/>
            <person name="Simon P."/>
        </authorList>
    </citation>
    <scope>NUCLEOTIDE SEQUENCE [LARGE SCALE GENOMIC DNA]</scope>
    <source>
        <tissue evidence="15">Leaf</tissue>
    </source>
</reference>
<dbReference type="PROSITE" id="PS50836">
    <property type="entry name" value="DOMON"/>
    <property type="match status" value="1"/>
</dbReference>
<feature type="transmembrane region" description="Helical" evidence="10">
    <location>
        <begin position="1423"/>
        <end position="1444"/>
    </location>
</feature>
<feature type="region of interest" description="Disordered" evidence="9">
    <location>
        <begin position="598"/>
        <end position="618"/>
    </location>
</feature>
<dbReference type="InterPro" id="IPR006593">
    <property type="entry name" value="Cyt_b561/ferric_Rdtase_TM"/>
</dbReference>
<dbReference type="Pfam" id="PF00443">
    <property type="entry name" value="UCH"/>
    <property type="match status" value="1"/>
</dbReference>
<organism evidence="15">
    <name type="scientific">Daucus carota subsp. sativus</name>
    <name type="common">Carrot</name>
    <dbReference type="NCBI Taxonomy" id="79200"/>
    <lineage>
        <taxon>Eukaryota</taxon>
        <taxon>Viridiplantae</taxon>
        <taxon>Streptophyta</taxon>
        <taxon>Embryophyta</taxon>
        <taxon>Tracheophyta</taxon>
        <taxon>Spermatophyta</taxon>
        <taxon>Magnoliopsida</taxon>
        <taxon>eudicotyledons</taxon>
        <taxon>Gunneridae</taxon>
        <taxon>Pentapetalae</taxon>
        <taxon>asterids</taxon>
        <taxon>campanulids</taxon>
        <taxon>Apiales</taxon>
        <taxon>Apiaceae</taxon>
        <taxon>Apioideae</taxon>
        <taxon>Scandiceae</taxon>
        <taxon>Daucinae</taxon>
        <taxon>Daucus</taxon>
        <taxon>Daucus sect. Daucus</taxon>
    </lineage>
</organism>
<dbReference type="Pfam" id="PF12579">
    <property type="entry name" value="DUF3755"/>
    <property type="match status" value="1"/>
</dbReference>
<evidence type="ECO:0000256" key="9">
    <source>
        <dbReference type="SAM" id="MobiDB-lite"/>
    </source>
</evidence>
<dbReference type="Pfam" id="PF06337">
    <property type="entry name" value="DUSP"/>
    <property type="match status" value="1"/>
</dbReference>
<dbReference type="PROSITE" id="PS50939">
    <property type="entry name" value="CYTOCHROME_B561"/>
    <property type="match status" value="1"/>
</dbReference>
<dbReference type="Gene3D" id="3.30.2230.10">
    <property type="entry name" value="DUSP-like"/>
    <property type="match status" value="1"/>
</dbReference>
<evidence type="ECO:0000256" key="1">
    <source>
        <dbReference type="ARBA" id="ARBA00004370"/>
    </source>
</evidence>
<evidence type="ECO:0000256" key="3">
    <source>
        <dbReference type="ARBA" id="ARBA00022448"/>
    </source>
</evidence>
<dbReference type="SUPFAM" id="SSF143791">
    <property type="entry name" value="DUSP-like"/>
    <property type="match status" value="1"/>
</dbReference>
<feature type="compositionally biased region" description="Polar residues" evidence="9">
    <location>
        <begin position="146"/>
        <end position="165"/>
    </location>
</feature>
<protein>
    <submittedName>
        <fullName evidence="15">Uncharacterized protein</fullName>
    </submittedName>
</protein>
<dbReference type="Gene3D" id="3.90.70.10">
    <property type="entry name" value="Cysteine proteinases"/>
    <property type="match status" value="2"/>
</dbReference>
<evidence type="ECO:0000256" key="7">
    <source>
        <dbReference type="ARBA" id="ARBA00023136"/>
    </source>
</evidence>